<reference evidence="2 3" key="1">
    <citation type="submission" date="2019-07" db="EMBL/GenBank/DDBJ databases">
        <title>Whole genome shotgun sequence of Deinococcus cellulosilyticus NBRC 106333.</title>
        <authorList>
            <person name="Hosoyama A."/>
            <person name="Uohara A."/>
            <person name="Ohji S."/>
            <person name="Ichikawa N."/>
        </authorList>
    </citation>
    <scope>NUCLEOTIDE SEQUENCE [LARGE SCALE GENOMIC DNA]</scope>
    <source>
        <strain evidence="2 3">NBRC 106333</strain>
    </source>
</reference>
<comment type="caution">
    <text evidence="2">The sequence shown here is derived from an EMBL/GenBank/DDBJ whole genome shotgun (WGS) entry which is preliminary data.</text>
</comment>
<dbReference type="CDD" id="cd10917">
    <property type="entry name" value="CE4_NodB_like_6s_7s"/>
    <property type="match status" value="1"/>
</dbReference>
<dbReference type="Proteomes" id="UP000321306">
    <property type="component" value="Unassembled WGS sequence"/>
</dbReference>
<dbReference type="InterPro" id="IPR002509">
    <property type="entry name" value="NODB_dom"/>
</dbReference>
<dbReference type="Gene3D" id="3.20.20.370">
    <property type="entry name" value="Glycoside hydrolase/deacetylase"/>
    <property type="match status" value="1"/>
</dbReference>
<protein>
    <submittedName>
        <fullName evidence="2">Polysaccharide deacetylase family sporulation protein PdaB</fullName>
    </submittedName>
</protein>
<feature type="domain" description="NodB homology" evidence="1">
    <location>
        <begin position="26"/>
        <end position="209"/>
    </location>
</feature>
<name>A0A511N8W8_DEIC1</name>
<dbReference type="RefSeq" id="WP_186816228.1">
    <property type="nucleotide sequence ID" value="NZ_BJXB01000031.1"/>
</dbReference>
<proteinExistence type="predicted"/>
<dbReference type="InterPro" id="IPR050248">
    <property type="entry name" value="Polysacc_deacetylase_ArnD"/>
</dbReference>
<evidence type="ECO:0000313" key="3">
    <source>
        <dbReference type="Proteomes" id="UP000321306"/>
    </source>
</evidence>
<sequence>MSDIASQPSRALPQPVLIHQVEVQHRQVAFTFDDGPNPIYTPQVLEMFREVGGKATFYMIGEQMKAHPELTRQVFEAGHEIGNHTFTHPALPDLSPADQRDQLVRTEKLVQQITGQPCRTFRPPYIAINEQVLDLAVSLGYHSIGCVNGEARDWEMPGTEHIVKATLETSTSGSILLFHDGYGDRSQTIAAVRELTRHFAAEGFGLVTVSELLAGAMQRH</sequence>
<dbReference type="GO" id="GO:0005975">
    <property type="term" value="P:carbohydrate metabolic process"/>
    <property type="evidence" value="ECO:0007669"/>
    <property type="project" value="InterPro"/>
</dbReference>
<gene>
    <name evidence="2" type="ORF">DC3_49090</name>
</gene>
<keyword evidence="3" id="KW-1185">Reference proteome</keyword>
<dbReference type="SUPFAM" id="SSF88713">
    <property type="entry name" value="Glycoside hydrolase/deacetylase"/>
    <property type="match status" value="1"/>
</dbReference>
<dbReference type="Pfam" id="PF01522">
    <property type="entry name" value="Polysacc_deac_1"/>
    <property type="match status" value="1"/>
</dbReference>
<accession>A0A511N8W8</accession>
<dbReference type="EMBL" id="BJXB01000031">
    <property type="protein sequence ID" value="GEM49274.1"/>
    <property type="molecule type" value="Genomic_DNA"/>
</dbReference>
<dbReference type="PANTHER" id="PTHR10587">
    <property type="entry name" value="GLYCOSYL TRANSFERASE-RELATED"/>
    <property type="match status" value="1"/>
</dbReference>
<dbReference type="AlphaFoldDB" id="A0A511N8W8"/>
<organism evidence="2 3">
    <name type="scientific">Deinococcus cellulosilyticus (strain DSM 18568 / NBRC 106333 / KACC 11606 / 5516J-15)</name>
    <dbReference type="NCBI Taxonomy" id="1223518"/>
    <lineage>
        <taxon>Bacteria</taxon>
        <taxon>Thermotogati</taxon>
        <taxon>Deinococcota</taxon>
        <taxon>Deinococci</taxon>
        <taxon>Deinococcales</taxon>
        <taxon>Deinococcaceae</taxon>
        <taxon>Deinococcus</taxon>
    </lineage>
</organism>
<evidence type="ECO:0000313" key="2">
    <source>
        <dbReference type="EMBL" id="GEM49274.1"/>
    </source>
</evidence>
<evidence type="ECO:0000259" key="1">
    <source>
        <dbReference type="PROSITE" id="PS51677"/>
    </source>
</evidence>
<dbReference type="GO" id="GO:0016810">
    <property type="term" value="F:hydrolase activity, acting on carbon-nitrogen (but not peptide) bonds"/>
    <property type="evidence" value="ECO:0007669"/>
    <property type="project" value="InterPro"/>
</dbReference>
<dbReference type="PROSITE" id="PS51677">
    <property type="entry name" value="NODB"/>
    <property type="match status" value="1"/>
</dbReference>
<dbReference type="InterPro" id="IPR011330">
    <property type="entry name" value="Glyco_hydro/deAcase_b/a-brl"/>
</dbReference>